<accession>A0A401Q4S6</accession>
<evidence type="ECO:0000313" key="2">
    <source>
        <dbReference type="Proteomes" id="UP000288216"/>
    </source>
</evidence>
<proteinExistence type="predicted"/>
<organism evidence="1 2">
    <name type="scientific">Scyliorhinus torazame</name>
    <name type="common">Cloudy catshark</name>
    <name type="synonym">Catulus torazame</name>
    <dbReference type="NCBI Taxonomy" id="75743"/>
    <lineage>
        <taxon>Eukaryota</taxon>
        <taxon>Metazoa</taxon>
        <taxon>Chordata</taxon>
        <taxon>Craniata</taxon>
        <taxon>Vertebrata</taxon>
        <taxon>Chondrichthyes</taxon>
        <taxon>Elasmobranchii</taxon>
        <taxon>Galeomorphii</taxon>
        <taxon>Galeoidea</taxon>
        <taxon>Carcharhiniformes</taxon>
        <taxon>Scyliorhinidae</taxon>
        <taxon>Scyliorhinus</taxon>
    </lineage>
</organism>
<dbReference type="EMBL" id="BFAA01010916">
    <property type="protein sequence ID" value="GCB80365.1"/>
    <property type="molecule type" value="Genomic_DNA"/>
</dbReference>
<reference evidence="1 2" key="1">
    <citation type="journal article" date="2018" name="Nat. Ecol. Evol.">
        <title>Shark genomes provide insights into elasmobranch evolution and the origin of vertebrates.</title>
        <authorList>
            <person name="Hara Y"/>
            <person name="Yamaguchi K"/>
            <person name="Onimaru K"/>
            <person name="Kadota M"/>
            <person name="Koyanagi M"/>
            <person name="Keeley SD"/>
            <person name="Tatsumi K"/>
            <person name="Tanaka K"/>
            <person name="Motone F"/>
            <person name="Kageyama Y"/>
            <person name="Nozu R"/>
            <person name="Adachi N"/>
            <person name="Nishimura O"/>
            <person name="Nakagawa R"/>
            <person name="Tanegashima C"/>
            <person name="Kiyatake I"/>
            <person name="Matsumoto R"/>
            <person name="Murakumo K"/>
            <person name="Nishida K"/>
            <person name="Terakita A"/>
            <person name="Kuratani S"/>
            <person name="Sato K"/>
            <person name="Hyodo S Kuraku.S."/>
        </authorList>
    </citation>
    <scope>NUCLEOTIDE SEQUENCE [LARGE SCALE GENOMIC DNA]</scope>
</reference>
<evidence type="ECO:0000313" key="1">
    <source>
        <dbReference type="EMBL" id="GCB80365.1"/>
    </source>
</evidence>
<keyword evidence="2" id="KW-1185">Reference proteome</keyword>
<name>A0A401Q4S6_SCYTO</name>
<dbReference type="Proteomes" id="UP000288216">
    <property type="component" value="Unassembled WGS sequence"/>
</dbReference>
<gene>
    <name evidence="1" type="ORF">scyTo_0017156</name>
</gene>
<comment type="caution">
    <text evidence="1">The sequence shown here is derived from an EMBL/GenBank/DDBJ whole genome shotgun (WGS) entry which is preliminary data.</text>
</comment>
<dbReference type="AlphaFoldDB" id="A0A401Q4S6"/>
<sequence length="69" mass="7630">MLDLNMSLARRQCGPKILLDSLSQKSQILLVSLFLIPDTPRFTLTSQILQDSLSLIPDTPGFTPTSQTL</sequence>
<protein>
    <submittedName>
        <fullName evidence="1">Uncharacterized protein</fullName>
    </submittedName>
</protein>